<dbReference type="GO" id="GO:0071555">
    <property type="term" value="P:cell wall organization"/>
    <property type="evidence" value="ECO:0007669"/>
    <property type="project" value="UniProtKB-KW"/>
</dbReference>
<comment type="caution">
    <text evidence="9">The sequence shown here is derived from an EMBL/GenBank/DDBJ whole genome shotgun (WGS) entry which is preliminary data.</text>
</comment>
<name>A0AAV8TXV3_9ROSI</name>
<dbReference type="AlphaFoldDB" id="A0AAV8TXV3"/>
<dbReference type="GO" id="GO:0016760">
    <property type="term" value="F:cellulose synthase (UDP-forming) activity"/>
    <property type="evidence" value="ECO:0007669"/>
    <property type="project" value="InterPro"/>
</dbReference>
<dbReference type="GO" id="GO:0030244">
    <property type="term" value="P:cellulose biosynthetic process"/>
    <property type="evidence" value="ECO:0007669"/>
    <property type="project" value="InterPro"/>
</dbReference>
<keyword evidence="5" id="KW-1133">Transmembrane helix</keyword>
<feature type="binding site" evidence="8">
    <location>
        <position position="26"/>
    </location>
    <ligand>
        <name>UDP-alpha-D-glucose</name>
        <dbReference type="ChEBI" id="CHEBI:58885"/>
    </ligand>
</feature>
<keyword evidence="10" id="KW-1185">Reference proteome</keyword>
<evidence type="ECO:0000256" key="6">
    <source>
        <dbReference type="ARBA" id="ARBA00023136"/>
    </source>
</evidence>
<evidence type="ECO:0000313" key="10">
    <source>
        <dbReference type="Proteomes" id="UP001159364"/>
    </source>
</evidence>
<dbReference type="GO" id="GO:0016020">
    <property type="term" value="C:membrane"/>
    <property type="evidence" value="ECO:0007669"/>
    <property type="project" value="InterPro"/>
</dbReference>
<evidence type="ECO:0000256" key="3">
    <source>
        <dbReference type="ARBA" id="ARBA00022679"/>
    </source>
</evidence>
<reference evidence="9 10" key="1">
    <citation type="submission" date="2021-09" db="EMBL/GenBank/DDBJ databases">
        <title>Genomic insights and catalytic innovation underlie evolution of tropane alkaloids biosynthesis.</title>
        <authorList>
            <person name="Wang Y.-J."/>
            <person name="Tian T."/>
            <person name="Huang J.-P."/>
            <person name="Huang S.-X."/>
        </authorList>
    </citation>
    <scope>NUCLEOTIDE SEQUENCE [LARGE SCALE GENOMIC DNA]</scope>
    <source>
        <strain evidence="9">KIB-2018</strain>
        <tissue evidence="9">Leaf</tissue>
    </source>
</reference>
<evidence type="ECO:0000256" key="4">
    <source>
        <dbReference type="ARBA" id="ARBA00022692"/>
    </source>
</evidence>
<dbReference type="Proteomes" id="UP001159364">
    <property type="component" value="Linkage Group LG03"/>
</dbReference>
<dbReference type="EMBL" id="JAIWQS010000003">
    <property type="protein sequence ID" value="KAJ8770523.1"/>
    <property type="molecule type" value="Genomic_DNA"/>
</dbReference>
<evidence type="ECO:0000313" key="9">
    <source>
        <dbReference type="EMBL" id="KAJ8770523.1"/>
    </source>
</evidence>
<evidence type="ECO:0000256" key="2">
    <source>
        <dbReference type="ARBA" id="ARBA00022676"/>
    </source>
</evidence>
<evidence type="ECO:0000256" key="5">
    <source>
        <dbReference type="ARBA" id="ARBA00022989"/>
    </source>
</evidence>
<sequence length="376" mass="43410">MVVNTVLSVMAYDYPPEKLNVYLSDDGGSDLTFYAILEASKFSKYWLPFCKKFNVEPRSPEAYFRSAVEPLDEPKVKEWLFIKVFQLKSWRMTTRDHQTILKILIDGRDPKLVDSEGQPLPTLVYLAREKRPQYPHHFKAGAMNSLVETFSFFYKRETLCGKRYTKEYKVDWKKVDGKTAVYCTNALEEASKVLASCSYEENTEWGKEMGLKYGYATEDLMTGLCIQCRGWGSINFIPERKAFWEWLLQHYCSHWSNISDGLKAIFISSFPNTALSFMDVERYPSNFNFHTVVTCYGLQTPWPLCTTFLCHPFACFEESLYSHRHQIHGSIHLHMQFCPTVSMALENLFGVVAHFKVGGITKGCGFSSEQLPIFLP</sequence>
<dbReference type="PANTHER" id="PTHR13301">
    <property type="entry name" value="X-BOX TRANSCRIPTION FACTOR-RELATED"/>
    <property type="match status" value="1"/>
</dbReference>
<comment type="subcellular location">
    <subcellularLocation>
        <location evidence="1">Endomembrane system</location>
    </subcellularLocation>
</comment>
<evidence type="ECO:0000256" key="7">
    <source>
        <dbReference type="ARBA" id="ARBA00023316"/>
    </source>
</evidence>
<accession>A0AAV8TXV3</accession>
<gene>
    <name evidence="9" type="ORF">K2173_018014</name>
</gene>
<organism evidence="9 10">
    <name type="scientific">Erythroxylum novogranatense</name>
    <dbReference type="NCBI Taxonomy" id="1862640"/>
    <lineage>
        <taxon>Eukaryota</taxon>
        <taxon>Viridiplantae</taxon>
        <taxon>Streptophyta</taxon>
        <taxon>Embryophyta</taxon>
        <taxon>Tracheophyta</taxon>
        <taxon>Spermatophyta</taxon>
        <taxon>Magnoliopsida</taxon>
        <taxon>eudicotyledons</taxon>
        <taxon>Gunneridae</taxon>
        <taxon>Pentapetalae</taxon>
        <taxon>rosids</taxon>
        <taxon>fabids</taxon>
        <taxon>Malpighiales</taxon>
        <taxon>Erythroxylaceae</taxon>
        <taxon>Erythroxylum</taxon>
    </lineage>
</organism>
<keyword evidence="2" id="KW-0328">Glycosyltransferase</keyword>
<evidence type="ECO:0000256" key="8">
    <source>
        <dbReference type="PIRSR" id="PIRSR605150-2"/>
    </source>
</evidence>
<dbReference type="Pfam" id="PF03552">
    <property type="entry name" value="Cellulose_synt"/>
    <property type="match status" value="3"/>
</dbReference>
<dbReference type="GO" id="GO:0012505">
    <property type="term" value="C:endomembrane system"/>
    <property type="evidence" value="ECO:0007669"/>
    <property type="project" value="UniProtKB-SubCell"/>
</dbReference>
<keyword evidence="3" id="KW-0808">Transferase</keyword>
<keyword evidence="4" id="KW-0812">Transmembrane</keyword>
<keyword evidence="7" id="KW-0961">Cell wall biogenesis/degradation</keyword>
<evidence type="ECO:0000256" key="1">
    <source>
        <dbReference type="ARBA" id="ARBA00004308"/>
    </source>
</evidence>
<dbReference type="InterPro" id="IPR005150">
    <property type="entry name" value="Cellulose_synth"/>
</dbReference>
<proteinExistence type="predicted"/>
<keyword evidence="6" id="KW-0472">Membrane</keyword>
<protein>
    <submittedName>
        <fullName evidence="9">Uncharacterized protein</fullName>
    </submittedName>
</protein>